<keyword evidence="2" id="KW-1133">Transmembrane helix</keyword>
<protein>
    <submittedName>
        <fullName evidence="3">Uncharacterized protein</fullName>
    </submittedName>
</protein>
<proteinExistence type="predicted"/>
<keyword evidence="2" id="KW-0472">Membrane</keyword>
<gene>
    <name evidence="3" type="ORF">BBC27_05720</name>
</gene>
<dbReference type="RefSeq" id="WP_065412513.1">
    <property type="nucleotide sequence ID" value="NZ_MASQ01000032.1"/>
</dbReference>
<accession>A0A1B9C1X0</accession>
<feature type="compositionally biased region" description="Basic and acidic residues" evidence="1">
    <location>
        <begin position="1"/>
        <end position="13"/>
    </location>
</feature>
<evidence type="ECO:0000313" key="4">
    <source>
        <dbReference type="Proteomes" id="UP000093129"/>
    </source>
</evidence>
<organism evidence="3 4">
    <name type="scientific">Acidithiobacillus ferrivorans</name>
    <dbReference type="NCBI Taxonomy" id="160808"/>
    <lineage>
        <taxon>Bacteria</taxon>
        <taxon>Pseudomonadati</taxon>
        <taxon>Pseudomonadota</taxon>
        <taxon>Acidithiobacillia</taxon>
        <taxon>Acidithiobacillales</taxon>
        <taxon>Acidithiobacillaceae</taxon>
        <taxon>Acidithiobacillus</taxon>
    </lineage>
</organism>
<sequence length="216" mass="24229">MEQEQRERQRNEAFDTMLGRGRRTPTDEERQDAQLMMDKLRMDDNDPFWWFIANQTVGKPDPGAMIQLAELGKAIESVNKLGKTIDSQTLAANIKLLQDTRTQVDSLKFVHDETLKSLNAINGSVAKSVAIHEKATNHLALWAVQKLKDHHLFYVLLFVAVLGGCGWWWANNTGYARAVHTAELCNVQGKPLYFRNGSLTCDPPKAHKGKSSGGLL</sequence>
<evidence type="ECO:0000256" key="2">
    <source>
        <dbReference type="SAM" id="Phobius"/>
    </source>
</evidence>
<dbReference type="AlphaFoldDB" id="A0A1B9C1X0"/>
<name>A0A1B9C1X0_9PROT</name>
<evidence type="ECO:0000256" key="1">
    <source>
        <dbReference type="SAM" id="MobiDB-lite"/>
    </source>
</evidence>
<dbReference type="EMBL" id="MASQ01000032">
    <property type="protein sequence ID" value="OCB03914.1"/>
    <property type="molecule type" value="Genomic_DNA"/>
</dbReference>
<keyword evidence="2" id="KW-0812">Transmembrane</keyword>
<dbReference type="Proteomes" id="UP000093129">
    <property type="component" value="Unassembled WGS sequence"/>
</dbReference>
<reference evidence="3 4" key="1">
    <citation type="submission" date="2016-07" db="EMBL/GenBank/DDBJ databases">
        <title>Draft genome of a psychrotolerant acidophile Acidithiobacillus ferrivorans strain YL15.</title>
        <authorList>
            <person name="Peng T."/>
            <person name="Ma L."/>
            <person name="Nan M."/>
            <person name="An N."/>
            <person name="Wang M."/>
            <person name="Qiu G."/>
            <person name="Zeng W."/>
        </authorList>
    </citation>
    <scope>NUCLEOTIDE SEQUENCE [LARGE SCALE GENOMIC DNA]</scope>
    <source>
        <strain evidence="3 4">YL15</strain>
    </source>
</reference>
<feature type="region of interest" description="Disordered" evidence="1">
    <location>
        <begin position="1"/>
        <end position="31"/>
    </location>
</feature>
<feature type="transmembrane region" description="Helical" evidence="2">
    <location>
        <begin position="152"/>
        <end position="170"/>
    </location>
</feature>
<comment type="caution">
    <text evidence="3">The sequence shown here is derived from an EMBL/GenBank/DDBJ whole genome shotgun (WGS) entry which is preliminary data.</text>
</comment>
<evidence type="ECO:0000313" key="3">
    <source>
        <dbReference type="EMBL" id="OCB03914.1"/>
    </source>
</evidence>